<dbReference type="Pfam" id="PF13510">
    <property type="entry name" value="Fer2_4"/>
    <property type="match status" value="1"/>
</dbReference>
<dbReference type="InterPro" id="IPR010228">
    <property type="entry name" value="NADH_UbQ_OxRdtase_Gsu"/>
</dbReference>
<keyword evidence="13" id="KW-0560">Oxidoreductase</keyword>
<dbReference type="Proteomes" id="UP000253772">
    <property type="component" value="Chromosome c1"/>
</dbReference>
<evidence type="ECO:0000256" key="7">
    <source>
        <dbReference type="ARBA" id="ARBA00022967"/>
    </source>
</evidence>
<evidence type="ECO:0000256" key="5">
    <source>
        <dbReference type="ARBA" id="ARBA00022719"/>
    </source>
</evidence>
<keyword evidence="7 12" id="KW-1278">Translocase</keyword>
<dbReference type="GO" id="GO:0046872">
    <property type="term" value="F:metal ion binding"/>
    <property type="evidence" value="ECO:0007669"/>
    <property type="project" value="UniProtKB-UniRule"/>
</dbReference>
<dbReference type="EMBL" id="CP037900">
    <property type="protein sequence ID" value="QBP09100.1"/>
    <property type="molecule type" value="Genomic_DNA"/>
</dbReference>
<reference evidence="13 14" key="1">
    <citation type="submission" date="2019-03" db="EMBL/GenBank/DDBJ databases">
        <title>Comparative insights into the high quality Complete genome sequence of highly metal resistant Cupriavidus metallidurans strain BS1 isolated from a gold-copper mine.</title>
        <authorList>
            <person name="Mazhar H.S."/>
            <person name="Rensing C."/>
        </authorList>
    </citation>
    <scope>NUCLEOTIDE SEQUENCE [LARGE SCALE GENOMIC DNA]</scope>
    <source>
        <strain evidence="13 14">BS1</strain>
    </source>
</reference>
<dbReference type="GO" id="GO:0042773">
    <property type="term" value="P:ATP synthesis coupled electron transport"/>
    <property type="evidence" value="ECO:0007669"/>
    <property type="project" value="InterPro"/>
</dbReference>
<evidence type="ECO:0000256" key="6">
    <source>
        <dbReference type="ARBA" id="ARBA00022723"/>
    </source>
</evidence>
<dbReference type="InterPro" id="IPR006963">
    <property type="entry name" value="Mopterin_OxRdtase_4Fe-4S_dom"/>
</dbReference>
<dbReference type="GO" id="GO:0051539">
    <property type="term" value="F:4 iron, 4 sulfur cluster binding"/>
    <property type="evidence" value="ECO:0007669"/>
    <property type="project" value="UniProtKB-KW"/>
</dbReference>
<gene>
    <name evidence="13" type="ORF">DDF84_004670</name>
</gene>
<dbReference type="PROSITE" id="PS51085">
    <property type="entry name" value="2FE2S_FER_2"/>
    <property type="match status" value="1"/>
</dbReference>
<dbReference type="InterPro" id="IPR006656">
    <property type="entry name" value="Mopterin_OxRdtase"/>
</dbReference>
<evidence type="ECO:0000256" key="10">
    <source>
        <dbReference type="ARBA" id="ARBA00023027"/>
    </source>
</evidence>
<dbReference type="OrthoDB" id="7376058at2"/>
<comment type="cofactor">
    <cofactor evidence="12">
        <name>[2Fe-2S] cluster</name>
        <dbReference type="ChEBI" id="CHEBI:190135"/>
    </cofactor>
    <text evidence="12">Binds 1 [2Fe-2S] cluster per subunit.</text>
</comment>
<dbReference type="PROSITE" id="PS51669">
    <property type="entry name" value="4FE4S_MOW_BIS_MGD"/>
    <property type="match status" value="1"/>
</dbReference>
<name>A0A132HIR6_9BURK</name>
<accession>A0A132HIR6</accession>
<comment type="similarity">
    <text evidence="2 12">Belongs to the complex I 75 kDa subunit family.</text>
</comment>
<keyword evidence="8 12" id="KW-0408">Iron</keyword>
<dbReference type="InterPro" id="IPR054351">
    <property type="entry name" value="NADH_UbQ_OxRdtase_ferredoxin"/>
</dbReference>
<evidence type="ECO:0000256" key="1">
    <source>
        <dbReference type="ARBA" id="ARBA00001966"/>
    </source>
</evidence>
<protein>
    <recommendedName>
        <fullName evidence="12">NADH-quinone oxidoreductase</fullName>
        <ecNumber evidence="12">7.1.1.-</ecNumber>
    </recommendedName>
</protein>
<comment type="function">
    <text evidence="12">NDH-1 shuttles electrons from NADH, via FMN and iron-sulfur (Fe-S) centers, to quinones in the respiratory chain. Couples the redox reaction to proton translocation (for every two electrons transferred, four hydrogen ions are translocated across the cytoplasmic membrane), and thus conserves the redox energy in a proton gradient.</text>
</comment>
<dbReference type="SUPFAM" id="SSF50692">
    <property type="entry name" value="ADC-like"/>
    <property type="match status" value="1"/>
</dbReference>
<dbReference type="PROSITE" id="PS00642">
    <property type="entry name" value="COMPLEX1_75K_2"/>
    <property type="match status" value="1"/>
</dbReference>
<dbReference type="InterPro" id="IPR000283">
    <property type="entry name" value="NADH_UbQ_OxRdtase_75kDa_su_CS"/>
</dbReference>
<evidence type="ECO:0000256" key="11">
    <source>
        <dbReference type="ARBA" id="ARBA00047712"/>
    </source>
</evidence>
<dbReference type="PANTHER" id="PTHR43105:SF13">
    <property type="entry name" value="NADH-UBIQUINONE OXIDOREDUCTASE 75 KDA SUBUNIT, MITOCHONDRIAL"/>
    <property type="match status" value="1"/>
</dbReference>
<dbReference type="RefSeq" id="WP_017512779.1">
    <property type="nucleotide sequence ID" value="NZ_CP037900.1"/>
</dbReference>
<keyword evidence="9 12" id="KW-0411">Iron-sulfur</keyword>
<dbReference type="NCBIfam" id="TIGR01973">
    <property type="entry name" value="NuoG"/>
    <property type="match status" value="1"/>
</dbReference>
<dbReference type="CDD" id="cd00207">
    <property type="entry name" value="fer2"/>
    <property type="match status" value="1"/>
</dbReference>
<dbReference type="Pfam" id="PF10588">
    <property type="entry name" value="NADH-G_4Fe-4S_3"/>
    <property type="match status" value="1"/>
</dbReference>
<dbReference type="CDD" id="cd02772">
    <property type="entry name" value="MopB_NDH-1_NuoG2"/>
    <property type="match status" value="1"/>
</dbReference>
<evidence type="ECO:0000313" key="14">
    <source>
        <dbReference type="Proteomes" id="UP000253772"/>
    </source>
</evidence>
<dbReference type="Gene3D" id="3.30.70.20">
    <property type="match status" value="1"/>
</dbReference>
<dbReference type="Gene3D" id="3.10.20.740">
    <property type="match status" value="1"/>
</dbReference>
<dbReference type="InterPro" id="IPR050123">
    <property type="entry name" value="Prok_molybdopt-oxidoreductase"/>
</dbReference>
<comment type="catalytic activity">
    <reaction evidence="11 12">
        <text>a quinone + NADH + 5 H(+)(in) = a quinol + NAD(+) + 4 H(+)(out)</text>
        <dbReference type="Rhea" id="RHEA:57888"/>
        <dbReference type="ChEBI" id="CHEBI:15378"/>
        <dbReference type="ChEBI" id="CHEBI:24646"/>
        <dbReference type="ChEBI" id="CHEBI:57540"/>
        <dbReference type="ChEBI" id="CHEBI:57945"/>
        <dbReference type="ChEBI" id="CHEBI:132124"/>
    </reaction>
</comment>
<evidence type="ECO:0000256" key="12">
    <source>
        <dbReference type="RuleBase" id="RU003525"/>
    </source>
</evidence>
<organism evidence="13 14">
    <name type="scientific">Cupriavidus metallidurans</name>
    <dbReference type="NCBI Taxonomy" id="119219"/>
    <lineage>
        <taxon>Bacteria</taxon>
        <taxon>Pseudomonadati</taxon>
        <taxon>Pseudomonadota</taxon>
        <taxon>Betaproteobacteria</taxon>
        <taxon>Burkholderiales</taxon>
        <taxon>Burkholderiaceae</taxon>
        <taxon>Cupriavidus</taxon>
    </lineage>
</organism>
<dbReference type="InterPro" id="IPR001041">
    <property type="entry name" value="2Fe-2S_ferredoxin-type"/>
</dbReference>
<dbReference type="InterPro" id="IPR019574">
    <property type="entry name" value="NADH_UbQ_OxRdtase_Gsu_4Fe4S-bd"/>
</dbReference>
<dbReference type="SMART" id="SM00929">
    <property type="entry name" value="NADH-G_4Fe-4S_3"/>
    <property type="match status" value="1"/>
</dbReference>
<dbReference type="SUPFAM" id="SSF54862">
    <property type="entry name" value="4Fe-4S ferredoxins"/>
    <property type="match status" value="1"/>
</dbReference>
<dbReference type="Pfam" id="PF22117">
    <property type="entry name" value="Fer4_Nqo3"/>
    <property type="match status" value="1"/>
</dbReference>
<keyword evidence="10 12" id="KW-0520">NAD</keyword>
<dbReference type="Gene3D" id="3.40.50.740">
    <property type="match status" value="2"/>
</dbReference>
<evidence type="ECO:0000256" key="8">
    <source>
        <dbReference type="ARBA" id="ARBA00023004"/>
    </source>
</evidence>
<dbReference type="FunFam" id="3.30.200.210:FF:000002">
    <property type="entry name" value="NADH-ubiquinone oxidoreductase 75 kDa subunit"/>
    <property type="match status" value="1"/>
</dbReference>
<dbReference type="PROSITE" id="PS51839">
    <property type="entry name" value="4FE4S_HC3"/>
    <property type="match status" value="1"/>
</dbReference>
<comment type="cofactor">
    <cofactor evidence="1 12">
        <name>[4Fe-4S] cluster</name>
        <dbReference type="ChEBI" id="CHEBI:49883"/>
    </cofactor>
</comment>
<dbReference type="PROSITE" id="PS00641">
    <property type="entry name" value="COMPLEX1_75K_1"/>
    <property type="match status" value="1"/>
</dbReference>
<dbReference type="GO" id="GO:0051537">
    <property type="term" value="F:2 iron, 2 sulfur cluster binding"/>
    <property type="evidence" value="ECO:0007669"/>
    <property type="project" value="UniProtKB-UniRule"/>
</dbReference>
<dbReference type="PROSITE" id="PS00643">
    <property type="entry name" value="COMPLEX1_75K_3"/>
    <property type="match status" value="1"/>
</dbReference>
<evidence type="ECO:0000256" key="4">
    <source>
        <dbReference type="ARBA" id="ARBA00022714"/>
    </source>
</evidence>
<dbReference type="InterPro" id="IPR009010">
    <property type="entry name" value="Asp_de-COase-like_dom_sf"/>
</dbReference>
<dbReference type="GO" id="GO:0016651">
    <property type="term" value="F:oxidoreductase activity, acting on NAD(P)H"/>
    <property type="evidence" value="ECO:0007669"/>
    <property type="project" value="InterPro"/>
</dbReference>
<dbReference type="FunFam" id="3.10.20.740:FF:000001">
    <property type="entry name" value="NADH-quinone oxidoreductase subunit G"/>
    <property type="match status" value="1"/>
</dbReference>
<dbReference type="SUPFAM" id="SSF54292">
    <property type="entry name" value="2Fe-2S ferredoxin-like"/>
    <property type="match status" value="1"/>
</dbReference>
<dbReference type="GO" id="GO:0008137">
    <property type="term" value="F:NADH dehydrogenase (ubiquinone) activity"/>
    <property type="evidence" value="ECO:0007669"/>
    <property type="project" value="UniProtKB-UniRule"/>
</dbReference>
<dbReference type="InterPro" id="IPR036010">
    <property type="entry name" value="2Fe-2S_ferredoxin-like_sf"/>
</dbReference>
<keyword evidence="5 12" id="KW-0874">Quinone</keyword>
<evidence type="ECO:0000313" key="13">
    <source>
        <dbReference type="EMBL" id="QBP09100.1"/>
    </source>
</evidence>
<evidence type="ECO:0000256" key="3">
    <source>
        <dbReference type="ARBA" id="ARBA00022485"/>
    </source>
</evidence>
<keyword evidence="3 12" id="KW-0004">4Fe-4S</keyword>
<dbReference type="GO" id="GO:0016020">
    <property type="term" value="C:membrane"/>
    <property type="evidence" value="ECO:0007669"/>
    <property type="project" value="InterPro"/>
</dbReference>
<dbReference type="Gene3D" id="3.40.228.10">
    <property type="entry name" value="Dimethylsulfoxide Reductase, domain 2"/>
    <property type="match status" value="1"/>
</dbReference>
<dbReference type="AlphaFoldDB" id="A0A132HIR6"/>
<dbReference type="GO" id="GO:0048038">
    <property type="term" value="F:quinone binding"/>
    <property type="evidence" value="ECO:0007669"/>
    <property type="project" value="UniProtKB-UniRule"/>
</dbReference>
<dbReference type="Pfam" id="PF22151">
    <property type="entry name" value="Fer4_NDSU1"/>
    <property type="match status" value="1"/>
</dbReference>
<dbReference type="FunFam" id="3.30.70.20:FF:000002">
    <property type="entry name" value="NADH-ubiquinone oxidoreductase 75 kDa subunit"/>
    <property type="match status" value="1"/>
</dbReference>
<dbReference type="PANTHER" id="PTHR43105">
    <property type="entry name" value="RESPIRATORY NITRATE REDUCTASE"/>
    <property type="match status" value="1"/>
</dbReference>
<keyword evidence="6 12" id="KW-0479">Metal-binding</keyword>
<dbReference type="Pfam" id="PF00384">
    <property type="entry name" value="Molybdopterin"/>
    <property type="match status" value="1"/>
</dbReference>
<dbReference type="SUPFAM" id="SSF53706">
    <property type="entry name" value="Formate dehydrogenase/DMSO reductase, domains 1-3"/>
    <property type="match status" value="1"/>
</dbReference>
<sequence>MVELEIDGKKVEVAEGSLVMEAAQKLGTYIPHFCYHRKLSIAANCRMCLVEVEKAPKALPACATPVTPGMKVFTNSEKAVKAQKSVMEFLLINHPLDCPICDQGGECQLQDLAVGYGGSESRYKEEKRVVFHKNVGPLISMEEMTRCIHCTRCVRFGQEVAGVMELGMLNRGEHSEITTFVGQTVDSELSGNMIDLCPVGALTSKPFRYSARTWELARRKSVSPHDGLGANLVVQTKNQRVMRVVPLENEDINECWISDKDRFAYEGLNSADRLTRPMLKQGGEWMETDWQTALEYVANGLASIKRDHGADQIAALASPHSTLEELFLLGKLVRGLGSDNVDFRLRQSDFSAALKGAPWLGMPVADVSTLQRALVIGSSLRKDHPLLASRLRQAVKKGTRVAVIGAGGEDLLMPVAARINAAPSGWTAALAGVARAVAAAKGVTAPAGTEGFDGGDAAKAVADMLLSGERRAVFLGNEAVRHPQFSSLHALAQWIASETGATLGFLTEAANTVGGYVAGALPQQGGANAQAMLDAPRRAYIVLNAEPEFDAADGRKALAVLNQAGTVVVLSPFRSEAALQYADVILPVAPFTETAGTFVNAEGKAQSFNGVVRALGESRPGWKVLRVLGNLLEVPGFDFDTAEAVRDAALARPVAEQLNNSTDAPIRVTAAAANGVERIADVPIYHADPIVRRADSLQLTAAARRAMQVSLSSDLFAKLGVQAGDPVRVMQDGASVVLPAALEATLPANTVRVPAATEAAVTLGALFGNVTVEKAIDLPAGNNAAATATA</sequence>
<dbReference type="EC" id="7.1.1.-" evidence="12"/>
<evidence type="ECO:0000256" key="9">
    <source>
        <dbReference type="ARBA" id="ARBA00023014"/>
    </source>
</evidence>
<proteinExistence type="inferred from homology"/>
<evidence type="ECO:0000256" key="2">
    <source>
        <dbReference type="ARBA" id="ARBA00005404"/>
    </source>
</evidence>
<keyword evidence="4 12" id="KW-0001">2Fe-2S</keyword>